<proteinExistence type="predicted"/>
<sequence>MKIVVIGGTGLIGRGVVAHLQEQGHEVVAASPSTGVDAVTGTGLAAALEGADVVVDTPNAPSFEDGPVHEFFERSTTNLVAAEKTAGVRHHVVLSIVGADRMPDIGYMRAKLTQERIVRESGVPFTILRATQFFEFIGALADGATHDGTATLSDVLMQPIAAADVSAALAEVAVADPSNGIVELAGPEPLRLDDLARRLLSASGDPRTVVTDPDAGYFGGRVDDRSLTPGNDPAITDHRYGGTTFSRWLEERR</sequence>
<dbReference type="InterPro" id="IPR051164">
    <property type="entry name" value="NmrA-like_oxidored"/>
</dbReference>
<dbReference type="RefSeq" id="WP_179457054.1">
    <property type="nucleotide sequence ID" value="NZ_BAAAPX010000001.1"/>
</dbReference>
<gene>
    <name evidence="3" type="ORF">BJ963_002516</name>
</gene>
<dbReference type="Proteomes" id="UP000589620">
    <property type="component" value="Unassembled WGS sequence"/>
</dbReference>
<protein>
    <submittedName>
        <fullName evidence="3">Uncharacterized protein YbjT (DUF2867 family)</fullName>
    </submittedName>
</protein>
<dbReference type="EMBL" id="JACCBJ010000001">
    <property type="protein sequence ID" value="NYD74997.1"/>
    <property type="molecule type" value="Genomic_DNA"/>
</dbReference>
<organism evidence="3 4">
    <name type="scientific">Leifsonia soli</name>
    <dbReference type="NCBI Taxonomy" id="582665"/>
    <lineage>
        <taxon>Bacteria</taxon>
        <taxon>Bacillati</taxon>
        <taxon>Actinomycetota</taxon>
        <taxon>Actinomycetes</taxon>
        <taxon>Micrococcales</taxon>
        <taxon>Microbacteriaceae</taxon>
        <taxon>Leifsonia</taxon>
    </lineage>
</organism>
<evidence type="ECO:0000259" key="2">
    <source>
        <dbReference type="Pfam" id="PF13460"/>
    </source>
</evidence>
<keyword evidence="1" id="KW-0521">NADP</keyword>
<comment type="caution">
    <text evidence="3">The sequence shown here is derived from an EMBL/GenBank/DDBJ whole genome shotgun (WGS) entry which is preliminary data.</text>
</comment>
<dbReference type="PANTHER" id="PTHR42748">
    <property type="entry name" value="NITROGEN METABOLITE REPRESSION PROTEIN NMRA FAMILY MEMBER"/>
    <property type="match status" value="1"/>
</dbReference>
<evidence type="ECO:0000256" key="1">
    <source>
        <dbReference type="ARBA" id="ARBA00022857"/>
    </source>
</evidence>
<accession>A0A852T1H5</accession>
<dbReference type="InterPro" id="IPR036291">
    <property type="entry name" value="NAD(P)-bd_dom_sf"/>
</dbReference>
<keyword evidence="4" id="KW-1185">Reference proteome</keyword>
<dbReference type="Pfam" id="PF13460">
    <property type="entry name" value="NAD_binding_10"/>
    <property type="match status" value="1"/>
</dbReference>
<dbReference type="InterPro" id="IPR016040">
    <property type="entry name" value="NAD(P)-bd_dom"/>
</dbReference>
<dbReference type="SUPFAM" id="SSF51735">
    <property type="entry name" value="NAD(P)-binding Rossmann-fold domains"/>
    <property type="match status" value="1"/>
</dbReference>
<reference evidence="3 4" key="1">
    <citation type="submission" date="2020-07" db="EMBL/GenBank/DDBJ databases">
        <title>Sequencing the genomes of 1000 actinobacteria strains.</title>
        <authorList>
            <person name="Klenk H.-P."/>
        </authorList>
    </citation>
    <scope>NUCLEOTIDE SEQUENCE [LARGE SCALE GENOMIC DNA]</scope>
    <source>
        <strain evidence="3 4">DSM 23871</strain>
    </source>
</reference>
<feature type="domain" description="NAD(P)-binding" evidence="2">
    <location>
        <begin position="7"/>
        <end position="172"/>
    </location>
</feature>
<dbReference type="PANTHER" id="PTHR42748:SF3">
    <property type="entry name" value="BLL4366 PROTEIN"/>
    <property type="match status" value="1"/>
</dbReference>
<evidence type="ECO:0000313" key="3">
    <source>
        <dbReference type="EMBL" id="NYD74997.1"/>
    </source>
</evidence>
<dbReference type="AlphaFoldDB" id="A0A852T1H5"/>
<evidence type="ECO:0000313" key="4">
    <source>
        <dbReference type="Proteomes" id="UP000589620"/>
    </source>
</evidence>
<dbReference type="Gene3D" id="3.40.50.720">
    <property type="entry name" value="NAD(P)-binding Rossmann-like Domain"/>
    <property type="match status" value="1"/>
</dbReference>
<name>A0A852T1H5_9MICO</name>